<dbReference type="EMBL" id="JBDFQZ010000006">
    <property type="protein sequence ID" value="KAK9716658.1"/>
    <property type="molecule type" value="Genomic_DNA"/>
</dbReference>
<sequence>MAFYGNRYSAYESEREVDNYATGYNTFNGGCVNSGLPVNQHRHNMVSDVVCETDVVVPRYGRHHHGGAVEYVERDERIVYENDSYAADPCRVRRPYC</sequence>
<keyword evidence="2" id="KW-1185">Reference proteome</keyword>
<gene>
    <name evidence="1" type="ORF">RND81_06G248400</name>
</gene>
<dbReference type="AlphaFoldDB" id="A0AAW1KG43"/>
<reference evidence="1" key="1">
    <citation type="submission" date="2024-03" db="EMBL/GenBank/DDBJ databases">
        <title>WGS assembly of Saponaria officinalis var. Norfolk2.</title>
        <authorList>
            <person name="Jenkins J."/>
            <person name="Shu S."/>
            <person name="Grimwood J."/>
            <person name="Barry K."/>
            <person name="Goodstein D."/>
            <person name="Schmutz J."/>
            <person name="Leebens-Mack J."/>
            <person name="Osbourn A."/>
        </authorList>
    </citation>
    <scope>NUCLEOTIDE SEQUENCE [LARGE SCALE GENOMIC DNA]</scope>
    <source>
        <strain evidence="1">JIC</strain>
    </source>
</reference>
<proteinExistence type="predicted"/>
<dbReference type="Proteomes" id="UP001443914">
    <property type="component" value="Unassembled WGS sequence"/>
</dbReference>
<evidence type="ECO:0000313" key="1">
    <source>
        <dbReference type="EMBL" id="KAK9716658.1"/>
    </source>
</evidence>
<name>A0AAW1KG43_SAPOF</name>
<accession>A0AAW1KG43</accession>
<comment type="caution">
    <text evidence="1">The sequence shown here is derived from an EMBL/GenBank/DDBJ whole genome shotgun (WGS) entry which is preliminary data.</text>
</comment>
<protein>
    <submittedName>
        <fullName evidence="1">Uncharacterized protein</fullName>
    </submittedName>
</protein>
<evidence type="ECO:0000313" key="2">
    <source>
        <dbReference type="Proteomes" id="UP001443914"/>
    </source>
</evidence>
<organism evidence="1 2">
    <name type="scientific">Saponaria officinalis</name>
    <name type="common">Common soapwort</name>
    <name type="synonym">Lychnis saponaria</name>
    <dbReference type="NCBI Taxonomy" id="3572"/>
    <lineage>
        <taxon>Eukaryota</taxon>
        <taxon>Viridiplantae</taxon>
        <taxon>Streptophyta</taxon>
        <taxon>Embryophyta</taxon>
        <taxon>Tracheophyta</taxon>
        <taxon>Spermatophyta</taxon>
        <taxon>Magnoliopsida</taxon>
        <taxon>eudicotyledons</taxon>
        <taxon>Gunneridae</taxon>
        <taxon>Pentapetalae</taxon>
        <taxon>Caryophyllales</taxon>
        <taxon>Caryophyllaceae</taxon>
        <taxon>Caryophylleae</taxon>
        <taxon>Saponaria</taxon>
    </lineage>
</organism>